<accession>A0ABY3R7N3</accession>
<dbReference type="SUPFAM" id="SSF49265">
    <property type="entry name" value="Fibronectin type III"/>
    <property type="match status" value="1"/>
</dbReference>
<keyword evidence="3" id="KW-1185">Reference proteome</keyword>
<evidence type="ECO:0000259" key="1">
    <source>
        <dbReference type="PROSITE" id="PS50853"/>
    </source>
</evidence>
<dbReference type="RefSeq" id="WP_231318710.1">
    <property type="nucleotide sequence ID" value="NZ_CP088156.1"/>
</dbReference>
<feature type="domain" description="Fibronectin type-III" evidence="1">
    <location>
        <begin position="510"/>
        <end position="600"/>
    </location>
</feature>
<gene>
    <name evidence="2" type="ORF">LQG66_27240</name>
</gene>
<dbReference type="InterPro" id="IPR003961">
    <property type="entry name" value="FN3_dom"/>
</dbReference>
<sequence length="600" mass="64503">MVDTIGFVILDAVGITAVTATTASIIGTAVILATTVGLQYLLGQPSARDLPKASNGHQPLRQPIPPHIYAYGRVRLAGYYALFEVRNGAAFTIQALHKGQICRFLKVYLHDDEANVLPDSSVTGAVGTSDFRYSAGADPSSGGHPPIVIEYRIGHATETGYDRPVQAMPDIWTYSHRGDGIASLFMSAGPVRAENFSAVYPQGLPQPSALADWLPVWDPRVPGQDPDNIATLGPSYNPVLQAIDFVTNAAHGLGFDRAACIAPVLDALMTEASICDELVGRRDGATEPRYQASGSWNSETEPAAVLDGIMAACDGWYTFNGDGTLSIKVGKYREPRVTLPQRHILALSVDNGIEDESSVNTLEWNFTDPDNKYKSSPGLAWRDETAIFESGRSRSQTIDLTWVQSHAQGRRLMKRKIAQINPRRKGTITTTLYGIAALGERWVRIQDDRHPDLADTIVQIGKAVIDISAARLTFEWITVNTNEIDAWDPGTEEGMQPTTGDDNPGDTLPVPQHLAGTAAGGTITLTFDDPARADVTYVVQFRIGAGAWVQTPSGSASSNGTTVTLVVSGFSTGHTYELQVATQRSLGVLSAWSSSVIVAV</sequence>
<dbReference type="Proteomes" id="UP001431010">
    <property type="component" value="Chromosome"/>
</dbReference>
<name>A0ABY3R7N3_9BRAD</name>
<dbReference type="InterPro" id="IPR036116">
    <property type="entry name" value="FN3_sf"/>
</dbReference>
<dbReference type="EMBL" id="CP088156">
    <property type="protein sequence ID" value="UFZ02925.1"/>
    <property type="molecule type" value="Genomic_DNA"/>
</dbReference>
<dbReference type="InterPro" id="IPR013783">
    <property type="entry name" value="Ig-like_fold"/>
</dbReference>
<reference evidence="2" key="1">
    <citation type="journal article" date="2024" name="Antonie Van Leeuwenhoek">
        <title>Bradyrhizobium ontarionense sp. nov., a novel bacterial symbiont isolated from Aeschynomene indica (Indian jointvetch), harbours photosynthesis, nitrogen fixation and nitrous oxide (N2O) reductase genes.</title>
        <authorList>
            <person name="Bromfield E.S.P."/>
            <person name="Cloutier S."/>
        </authorList>
    </citation>
    <scope>NUCLEOTIDE SEQUENCE</scope>
    <source>
        <strain evidence="2">A19</strain>
    </source>
</reference>
<proteinExistence type="predicted"/>
<protein>
    <recommendedName>
        <fullName evidence="1">Fibronectin type-III domain-containing protein</fullName>
    </recommendedName>
</protein>
<organism evidence="2 3">
    <name type="scientific">Bradyrhizobium ontarionense</name>
    <dbReference type="NCBI Taxonomy" id="2898149"/>
    <lineage>
        <taxon>Bacteria</taxon>
        <taxon>Pseudomonadati</taxon>
        <taxon>Pseudomonadota</taxon>
        <taxon>Alphaproteobacteria</taxon>
        <taxon>Hyphomicrobiales</taxon>
        <taxon>Nitrobacteraceae</taxon>
        <taxon>Bradyrhizobium</taxon>
    </lineage>
</organism>
<dbReference type="PROSITE" id="PS50853">
    <property type="entry name" value="FN3"/>
    <property type="match status" value="1"/>
</dbReference>
<evidence type="ECO:0000313" key="3">
    <source>
        <dbReference type="Proteomes" id="UP001431010"/>
    </source>
</evidence>
<dbReference type="Gene3D" id="2.60.40.10">
    <property type="entry name" value="Immunoglobulins"/>
    <property type="match status" value="1"/>
</dbReference>
<evidence type="ECO:0000313" key="2">
    <source>
        <dbReference type="EMBL" id="UFZ02925.1"/>
    </source>
</evidence>